<name>A0A0F9F9D8_9ZZZZ</name>
<evidence type="ECO:0000313" key="1">
    <source>
        <dbReference type="EMBL" id="KKL75126.1"/>
    </source>
</evidence>
<sequence length="78" mass="8725">MRVIVREWDAGNETFCTKAPVATIQDLIHRIQVTYRDSGISSLTVSVECEECAHILSEFDIDLELLREAFANESSPGP</sequence>
<reference evidence="1" key="1">
    <citation type="journal article" date="2015" name="Nature">
        <title>Complex archaea that bridge the gap between prokaryotes and eukaryotes.</title>
        <authorList>
            <person name="Spang A."/>
            <person name="Saw J.H."/>
            <person name="Jorgensen S.L."/>
            <person name="Zaremba-Niedzwiedzka K."/>
            <person name="Martijn J."/>
            <person name="Lind A.E."/>
            <person name="van Eijk R."/>
            <person name="Schleper C."/>
            <person name="Guy L."/>
            <person name="Ettema T.J."/>
        </authorList>
    </citation>
    <scope>NUCLEOTIDE SEQUENCE</scope>
</reference>
<accession>A0A0F9F9D8</accession>
<dbReference type="AlphaFoldDB" id="A0A0F9F9D8"/>
<gene>
    <name evidence="1" type="ORF">LCGC14_2058040</name>
</gene>
<proteinExistence type="predicted"/>
<organism evidence="1">
    <name type="scientific">marine sediment metagenome</name>
    <dbReference type="NCBI Taxonomy" id="412755"/>
    <lineage>
        <taxon>unclassified sequences</taxon>
        <taxon>metagenomes</taxon>
        <taxon>ecological metagenomes</taxon>
    </lineage>
</organism>
<comment type="caution">
    <text evidence="1">The sequence shown here is derived from an EMBL/GenBank/DDBJ whole genome shotgun (WGS) entry which is preliminary data.</text>
</comment>
<protein>
    <submittedName>
        <fullName evidence="1">Uncharacterized protein</fullName>
    </submittedName>
</protein>
<dbReference type="EMBL" id="LAZR01024439">
    <property type="protein sequence ID" value="KKL75126.1"/>
    <property type="molecule type" value="Genomic_DNA"/>
</dbReference>